<evidence type="ECO:0000313" key="1">
    <source>
        <dbReference type="EMBL" id="SIT49054.1"/>
    </source>
</evidence>
<gene>
    <name evidence="1" type="ORF">BN2476_670090</name>
</gene>
<protein>
    <submittedName>
        <fullName evidence="1">Uncharacterized protein</fullName>
    </submittedName>
</protein>
<dbReference type="Proteomes" id="UP000195569">
    <property type="component" value="Unassembled WGS sequence"/>
</dbReference>
<dbReference type="AlphaFoldDB" id="A0A1N7SNR0"/>
<proteinExistence type="predicted"/>
<name>A0A1N7SNR0_9BURK</name>
<keyword evidence="2" id="KW-1185">Reference proteome</keyword>
<comment type="caution">
    <text evidence="1">The sequence shown here is derived from an EMBL/GenBank/DDBJ whole genome shotgun (WGS) entry which is preliminary data.</text>
</comment>
<dbReference type="EMBL" id="CYGY02000067">
    <property type="protein sequence ID" value="SIT49054.1"/>
    <property type="molecule type" value="Genomic_DNA"/>
</dbReference>
<organism evidence="1 2">
    <name type="scientific">Paraburkholderia piptadeniae</name>
    <dbReference type="NCBI Taxonomy" id="1701573"/>
    <lineage>
        <taxon>Bacteria</taxon>
        <taxon>Pseudomonadati</taxon>
        <taxon>Pseudomonadota</taxon>
        <taxon>Betaproteobacteria</taxon>
        <taxon>Burkholderiales</taxon>
        <taxon>Burkholderiaceae</taxon>
        <taxon>Paraburkholderia</taxon>
    </lineage>
</organism>
<accession>A0A1N7SNR0</accession>
<reference evidence="1" key="1">
    <citation type="submission" date="2016-12" db="EMBL/GenBank/DDBJ databases">
        <authorList>
            <person name="Moulin L."/>
        </authorList>
    </citation>
    <scope>NUCLEOTIDE SEQUENCE [LARGE SCALE GENOMIC DNA]</scope>
    <source>
        <strain evidence="1">STM 7183</strain>
    </source>
</reference>
<sequence length="40" mass="4162">MGVTVSDTGSVRFVALGEAPKSLKAQSKHNMTAWTIAVDG</sequence>
<evidence type="ECO:0000313" key="2">
    <source>
        <dbReference type="Proteomes" id="UP000195569"/>
    </source>
</evidence>